<evidence type="ECO:0000313" key="2">
    <source>
        <dbReference type="EMBL" id="KAG7727259.1"/>
    </source>
</evidence>
<dbReference type="EMBL" id="JAHLUH010000007">
    <property type="protein sequence ID" value="KAG7727259.1"/>
    <property type="molecule type" value="Genomic_DNA"/>
</dbReference>
<organism evidence="2 3">
    <name type="scientific">Ogataea haglerorum</name>
    <dbReference type="NCBI Taxonomy" id="1937702"/>
    <lineage>
        <taxon>Eukaryota</taxon>
        <taxon>Fungi</taxon>
        <taxon>Dikarya</taxon>
        <taxon>Ascomycota</taxon>
        <taxon>Saccharomycotina</taxon>
        <taxon>Pichiomycetes</taxon>
        <taxon>Pichiales</taxon>
        <taxon>Pichiaceae</taxon>
        <taxon>Ogataea</taxon>
    </lineage>
</organism>
<accession>A0AAN6D6J1</accession>
<feature type="compositionally biased region" description="Polar residues" evidence="1">
    <location>
        <begin position="89"/>
        <end position="113"/>
    </location>
</feature>
<proteinExistence type="predicted"/>
<sequence>MSEVPAQETVAWACRSSAILGCITEIDVWSRNEANKPSANAEKAIINLLCVTRLAVVRSCQCGQSQAPPSVQQGTYRGRDPKLRAPDCQSRSNHVSEVSPSFPTMASLSRVIS</sequence>
<evidence type="ECO:0000256" key="1">
    <source>
        <dbReference type="SAM" id="MobiDB-lite"/>
    </source>
</evidence>
<name>A0AAN6D6J1_9ASCO</name>
<evidence type="ECO:0000313" key="3">
    <source>
        <dbReference type="Proteomes" id="UP000738402"/>
    </source>
</evidence>
<reference evidence="2" key="1">
    <citation type="journal article" date="2021" name="G3 (Bethesda)">
        <title>Genomic diversity, chromosomal rearrangements, and interspecies hybridization in the ogataea polymorpha species complex.</title>
        <authorList>
            <person name="Hanson S.J."/>
            <person name="Cinneide E.O."/>
            <person name="Salzberg L.I."/>
            <person name="Wolfe K.H."/>
            <person name="McGowan J."/>
            <person name="Fitzpatrick D.A."/>
            <person name="Matlin K."/>
        </authorList>
    </citation>
    <scope>NUCLEOTIDE SEQUENCE</scope>
    <source>
        <strain evidence="2">83-405-1</strain>
    </source>
</reference>
<dbReference type="Proteomes" id="UP000738402">
    <property type="component" value="Unassembled WGS sequence"/>
</dbReference>
<comment type="caution">
    <text evidence="2">The sequence shown here is derived from an EMBL/GenBank/DDBJ whole genome shotgun (WGS) entry which is preliminary data.</text>
</comment>
<feature type="region of interest" description="Disordered" evidence="1">
    <location>
        <begin position="64"/>
        <end position="113"/>
    </location>
</feature>
<protein>
    <submittedName>
        <fullName evidence="2">Uncharacterized protein</fullName>
    </submittedName>
</protein>
<gene>
    <name evidence="2" type="ORF">KL933_002968</name>
</gene>
<feature type="compositionally biased region" description="Polar residues" evidence="1">
    <location>
        <begin position="64"/>
        <end position="75"/>
    </location>
</feature>
<dbReference type="AlphaFoldDB" id="A0AAN6D6J1"/>